<feature type="compositionally biased region" description="Basic and acidic residues" evidence="5">
    <location>
        <begin position="22"/>
        <end position="37"/>
    </location>
</feature>
<keyword evidence="2 4" id="KW-0863">Zinc-finger</keyword>
<evidence type="ECO:0000256" key="5">
    <source>
        <dbReference type="SAM" id="MobiDB-lite"/>
    </source>
</evidence>
<feature type="compositionally biased region" description="Polar residues" evidence="5">
    <location>
        <begin position="514"/>
        <end position="525"/>
    </location>
</feature>
<dbReference type="PROSITE" id="PS00518">
    <property type="entry name" value="ZF_RING_1"/>
    <property type="match status" value="1"/>
</dbReference>
<dbReference type="STRING" id="7102.A0A2A4K622"/>
<feature type="compositionally biased region" description="Polar residues" evidence="5">
    <location>
        <begin position="629"/>
        <end position="656"/>
    </location>
</feature>
<dbReference type="GO" id="GO:0061630">
    <property type="term" value="F:ubiquitin protein ligase activity"/>
    <property type="evidence" value="ECO:0007669"/>
    <property type="project" value="InterPro"/>
</dbReference>
<dbReference type="EMBL" id="NWSH01000105">
    <property type="protein sequence ID" value="PCG79509.1"/>
    <property type="molecule type" value="Genomic_DNA"/>
</dbReference>
<dbReference type="PROSITE" id="PS50089">
    <property type="entry name" value="ZF_RING_2"/>
    <property type="match status" value="1"/>
</dbReference>
<protein>
    <recommendedName>
        <fullName evidence="6">RING-type domain-containing protein</fullName>
    </recommendedName>
</protein>
<proteinExistence type="predicted"/>
<evidence type="ECO:0000256" key="2">
    <source>
        <dbReference type="ARBA" id="ARBA00022771"/>
    </source>
</evidence>
<dbReference type="InterPro" id="IPR049627">
    <property type="entry name" value="SLX8"/>
</dbReference>
<accession>A0A2A4K622</accession>
<evidence type="ECO:0000313" key="7">
    <source>
        <dbReference type="EMBL" id="PCG79509.1"/>
    </source>
</evidence>
<organism evidence="7">
    <name type="scientific">Heliothis virescens</name>
    <name type="common">Tobacco budworm moth</name>
    <dbReference type="NCBI Taxonomy" id="7102"/>
    <lineage>
        <taxon>Eukaryota</taxon>
        <taxon>Metazoa</taxon>
        <taxon>Ecdysozoa</taxon>
        <taxon>Arthropoda</taxon>
        <taxon>Hexapoda</taxon>
        <taxon>Insecta</taxon>
        <taxon>Pterygota</taxon>
        <taxon>Neoptera</taxon>
        <taxon>Endopterygota</taxon>
        <taxon>Lepidoptera</taxon>
        <taxon>Glossata</taxon>
        <taxon>Ditrysia</taxon>
        <taxon>Noctuoidea</taxon>
        <taxon>Noctuidae</taxon>
        <taxon>Heliothinae</taxon>
        <taxon>Heliothis</taxon>
    </lineage>
</organism>
<dbReference type="AlphaFoldDB" id="A0A2A4K622"/>
<sequence length="717" mass="80108">MGNSRNKKAPKKRKVPNKRNAQRSDQKENVPKSETKKPVTPKPNGSIAMSKQLLLKKRNVNTEKRRSSRLNEKCCVNGKPNPSLAELERMYADSDGDDETPPSQTPSAPKKQEEHHLSPTTINKISNRVMGLLESTDPIELLQEVAPLLEAPPPPVIPVKKKKKSGIPYIVGCKDRPQVIRKPSVKFCKGDDKYGVNSSDNEESDEPPKKRAKPSRIPNYSKSIFNAKSDEIAERLIKEDGEHHSDSSVDSNKTVEYDPTPYQNSRRHSFSPLPSTSRDDKTFMKNDELFSKSLQEREGEMKERNEVKDTDETKETIDADEIMEIADMDETKAIKDDAVVKIGNDVNIIDMTYETIVIDDAVDVKPRSKSLTSTIDETEVEIIEPKTPEKVNPEDIVEVQSVANSNYEDCIIVPSTTKSEDQKICNSNPIVIEDEYSSIVTMDLDTYNNEPIEIIDVDEVMAENKSILDKYKDNEVNKLNKINVVVDVPTTYSNSNAQFVVSDSVSNNKNSQSDESTNSQSAPQEQSEKRTELSPSNQIEPSTQVSSRNRAFSDILRDFFNIYPSTPRNFMPVSNQRSLSENIGDLFAQVVRTFDSNARNRVPLPSFPANVPTRPPRTPIVNNRRKETSVSPTSNITSTATRETNNSEQQNSTPSRNLGDCPICLDPLTSKGIASTICGHVFCLKCIQASIRSSGKKCPTCRKVLKGPGGGYHQLFI</sequence>
<feature type="compositionally biased region" description="Basic and acidic residues" evidence="5">
    <location>
        <begin position="60"/>
        <end position="72"/>
    </location>
</feature>
<dbReference type="GO" id="GO:0140082">
    <property type="term" value="F:SUMO-ubiquitin ligase activity"/>
    <property type="evidence" value="ECO:0007669"/>
    <property type="project" value="TreeGrafter"/>
</dbReference>
<feature type="compositionally biased region" description="Basic residues" evidence="5">
    <location>
        <begin position="1"/>
        <end position="21"/>
    </location>
</feature>
<feature type="compositionally biased region" description="Basic and acidic residues" evidence="5">
    <location>
        <begin position="228"/>
        <end position="247"/>
    </location>
</feature>
<dbReference type="SMART" id="SM00184">
    <property type="entry name" value="RING"/>
    <property type="match status" value="1"/>
</dbReference>
<keyword evidence="1" id="KW-0479">Metal-binding</keyword>
<evidence type="ECO:0000256" key="3">
    <source>
        <dbReference type="ARBA" id="ARBA00022833"/>
    </source>
</evidence>
<dbReference type="InterPro" id="IPR001841">
    <property type="entry name" value="Znf_RING"/>
</dbReference>
<evidence type="ECO:0000259" key="6">
    <source>
        <dbReference type="PROSITE" id="PS50089"/>
    </source>
</evidence>
<evidence type="ECO:0000256" key="1">
    <source>
        <dbReference type="ARBA" id="ARBA00022723"/>
    </source>
</evidence>
<keyword evidence="3" id="KW-0862">Zinc</keyword>
<feature type="region of interest" description="Disordered" evidence="5">
    <location>
        <begin position="1"/>
        <end position="122"/>
    </location>
</feature>
<feature type="compositionally biased region" description="Low complexity" evidence="5">
    <location>
        <begin position="504"/>
        <end position="513"/>
    </location>
</feature>
<dbReference type="PANTHER" id="PTHR47094:SF1">
    <property type="entry name" value="RING-TYPE E3 UBIQUITIN TRANSFERASE"/>
    <property type="match status" value="1"/>
</dbReference>
<dbReference type="PANTHER" id="PTHR47094">
    <property type="entry name" value="ELFLESS, ISOFORM B"/>
    <property type="match status" value="1"/>
</dbReference>
<feature type="domain" description="RING-type" evidence="6">
    <location>
        <begin position="661"/>
        <end position="702"/>
    </location>
</feature>
<reference evidence="7" key="1">
    <citation type="submission" date="2017-09" db="EMBL/GenBank/DDBJ databases">
        <title>Contemporary evolution of a Lepidopteran species, Heliothis virescens, in response to modern agricultural practices.</title>
        <authorList>
            <person name="Fritz M.L."/>
            <person name="Deyonke A.M."/>
            <person name="Papanicolaou A."/>
            <person name="Micinski S."/>
            <person name="Westbrook J."/>
            <person name="Gould F."/>
        </authorList>
    </citation>
    <scope>NUCLEOTIDE SEQUENCE [LARGE SCALE GENOMIC DNA]</scope>
    <source>
        <strain evidence="7">HvINT-</strain>
        <tissue evidence="7">Whole body</tissue>
    </source>
</reference>
<dbReference type="Gene3D" id="3.30.40.10">
    <property type="entry name" value="Zinc/RING finger domain, C3HC4 (zinc finger)"/>
    <property type="match status" value="1"/>
</dbReference>
<dbReference type="SUPFAM" id="SSF57850">
    <property type="entry name" value="RING/U-box"/>
    <property type="match status" value="1"/>
</dbReference>
<dbReference type="GO" id="GO:0008270">
    <property type="term" value="F:zinc ion binding"/>
    <property type="evidence" value="ECO:0007669"/>
    <property type="project" value="UniProtKB-KW"/>
</dbReference>
<feature type="region of interest" description="Disordered" evidence="5">
    <location>
        <begin position="605"/>
        <end position="656"/>
    </location>
</feature>
<evidence type="ECO:0000256" key="4">
    <source>
        <dbReference type="PROSITE-ProRule" id="PRU00175"/>
    </source>
</evidence>
<feature type="region of interest" description="Disordered" evidence="5">
    <location>
        <begin position="181"/>
        <end position="284"/>
    </location>
</feature>
<gene>
    <name evidence="7" type="ORF">B5V51_290</name>
</gene>
<dbReference type="GO" id="GO:0032183">
    <property type="term" value="F:SUMO binding"/>
    <property type="evidence" value="ECO:0007669"/>
    <property type="project" value="TreeGrafter"/>
</dbReference>
<dbReference type="GO" id="GO:0033768">
    <property type="term" value="C:SUMO-targeted ubiquitin ligase complex"/>
    <property type="evidence" value="ECO:0007669"/>
    <property type="project" value="TreeGrafter"/>
</dbReference>
<dbReference type="InterPro" id="IPR017907">
    <property type="entry name" value="Znf_RING_CS"/>
</dbReference>
<dbReference type="Pfam" id="PF13639">
    <property type="entry name" value="zf-RING_2"/>
    <property type="match status" value="1"/>
</dbReference>
<feature type="region of interest" description="Disordered" evidence="5">
    <location>
        <begin position="504"/>
        <end position="547"/>
    </location>
</feature>
<name>A0A2A4K622_HELVI</name>
<dbReference type="InterPro" id="IPR013083">
    <property type="entry name" value="Znf_RING/FYVE/PHD"/>
</dbReference>
<comment type="caution">
    <text evidence="7">The sequence shown here is derived from an EMBL/GenBank/DDBJ whole genome shotgun (WGS) entry which is preliminary data.</text>
</comment>
<feature type="compositionally biased region" description="Polar residues" evidence="5">
    <location>
        <begin position="533"/>
        <end position="547"/>
    </location>
</feature>
<dbReference type="GO" id="GO:0006511">
    <property type="term" value="P:ubiquitin-dependent protein catabolic process"/>
    <property type="evidence" value="ECO:0007669"/>
    <property type="project" value="TreeGrafter"/>
</dbReference>